<organism evidence="3 4">
    <name type="scientific">Copranaerobaculum intestinale</name>
    <dbReference type="NCBI Taxonomy" id="2692629"/>
    <lineage>
        <taxon>Bacteria</taxon>
        <taxon>Bacillati</taxon>
        <taxon>Bacillota</taxon>
        <taxon>Erysipelotrichia</taxon>
        <taxon>Erysipelotrichales</taxon>
        <taxon>Erysipelotrichaceae</taxon>
        <taxon>Copranaerobaculum</taxon>
    </lineage>
</organism>
<dbReference type="GO" id="GO:0009636">
    <property type="term" value="P:response to toxic substance"/>
    <property type="evidence" value="ECO:0007669"/>
    <property type="project" value="TreeGrafter"/>
</dbReference>
<evidence type="ECO:0000256" key="1">
    <source>
        <dbReference type="SAM" id="Phobius"/>
    </source>
</evidence>
<dbReference type="EMBL" id="WUUQ01000001">
    <property type="protein sequence ID" value="MXQ73216.1"/>
    <property type="molecule type" value="Genomic_DNA"/>
</dbReference>
<protein>
    <submittedName>
        <fullName evidence="3">DUF1648 domain-containing protein</fullName>
    </submittedName>
</protein>
<dbReference type="InterPro" id="IPR012867">
    <property type="entry name" value="DUF1648"/>
</dbReference>
<feature type="transmembrane region" description="Helical" evidence="1">
    <location>
        <begin position="85"/>
        <end position="106"/>
    </location>
</feature>
<reference evidence="3 4" key="1">
    <citation type="submission" date="2019-12" db="EMBL/GenBank/DDBJ databases">
        <authorList>
            <person name="Yang R."/>
        </authorList>
    </citation>
    <scope>NUCLEOTIDE SEQUENCE [LARGE SCALE GENOMIC DNA]</scope>
    <source>
        <strain evidence="3 4">DONG20-135</strain>
    </source>
</reference>
<keyword evidence="1" id="KW-0472">Membrane</keyword>
<proteinExistence type="predicted"/>
<keyword evidence="1" id="KW-1133">Transmembrane helix</keyword>
<dbReference type="PIRSF" id="PIRSF038959">
    <property type="entry name" value="SdpI"/>
    <property type="match status" value="1"/>
</dbReference>
<evidence type="ECO:0000313" key="4">
    <source>
        <dbReference type="Proteomes" id="UP000434036"/>
    </source>
</evidence>
<dbReference type="AlphaFoldDB" id="A0A6N8U4U4"/>
<feature type="transmembrane region" description="Helical" evidence="1">
    <location>
        <begin position="45"/>
        <end position="65"/>
    </location>
</feature>
<dbReference type="PANTHER" id="PTHR37810:SF5">
    <property type="entry name" value="IMMUNITY PROTEIN SDPI"/>
    <property type="match status" value="1"/>
</dbReference>
<keyword evidence="1" id="KW-0812">Transmembrane</keyword>
<dbReference type="PANTHER" id="PTHR37810">
    <property type="entry name" value="IMMUNITY PROTEIN SDPI"/>
    <property type="match status" value="1"/>
</dbReference>
<comment type="caution">
    <text evidence="3">The sequence shown here is derived from an EMBL/GenBank/DDBJ whole genome shotgun (WGS) entry which is preliminary data.</text>
</comment>
<dbReference type="Proteomes" id="UP000434036">
    <property type="component" value="Unassembled WGS sequence"/>
</dbReference>
<dbReference type="InterPro" id="IPR026272">
    <property type="entry name" value="SdpI"/>
</dbReference>
<name>A0A6N8U4U4_9FIRM</name>
<reference evidence="3 4" key="2">
    <citation type="submission" date="2020-01" db="EMBL/GenBank/DDBJ databases">
        <title>Clostridiaceae sp. nov. isolated from the gut of human by culturomics.</title>
        <authorList>
            <person name="Chang Y."/>
        </authorList>
    </citation>
    <scope>NUCLEOTIDE SEQUENCE [LARGE SCALE GENOMIC DNA]</scope>
    <source>
        <strain evidence="3 4">DONG20-135</strain>
    </source>
</reference>
<feature type="domain" description="DUF1648" evidence="2">
    <location>
        <begin position="10"/>
        <end position="55"/>
    </location>
</feature>
<keyword evidence="4" id="KW-1185">Reference proteome</keyword>
<dbReference type="RefSeq" id="WP_160624632.1">
    <property type="nucleotide sequence ID" value="NZ_WUUQ01000001.1"/>
</dbReference>
<feature type="transmembrane region" description="Helical" evidence="1">
    <location>
        <begin position="112"/>
        <end position="131"/>
    </location>
</feature>
<sequence length="215" mass="24644">MKKYWFIITLCILMLGAGALTYPSLPSKIPIHFNIHGQIDGYCDKIYIFAIPLMTAILSAVMAFLPHLDPHKANYAKFQKSYDAFINVFALFISMMFAITMYSAYYPNSLDVPMIITLAVGLLVSWIGNVMPKFRWNYFIGIRCPWTLASEQVWFLTHRFAGKVWMIGGLLIIAGAFLPPMISFLYLITVVLMMSFIPMIYAYLKYQEIDKGEKI</sequence>
<feature type="transmembrane region" description="Helical" evidence="1">
    <location>
        <begin position="160"/>
        <end position="178"/>
    </location>
</feature>
<evidence type="ECO:0000313" key="3">
    <source>
        <dbReference type="EMBL" id="MXQ73216.1"/>
    </source>
</evidence>
<accession>A0A6N8U4U4</accession>
<dbReference type="Pfam" id="PF13630">
    <property type="entry name" value="SdpI"/>
    <property type="match status" value="1"/>
</dbReference>
<feature type="transmembrane region" description="Helical" evidence="1">
    <location>
        <begin position="184"/>
        <end position="204"/>
    </location>
</feature>
<gene>
    <name evidence="3" type="ORF">GSF08_04605</name>
</gene>
<dbReference type="InterPro" id="IPR025962">
    <property type="entry name" value="SdpI/YhfL"/>
</dbReference>
<dbReference type="Pfam" id="PF07853">
    <property type="entry name" value="DUF1648"/>
    <property type="match status" value="1"/>
</dbReference>
<evidence type="ECO:0000259" key="2">
    <source>
        <dbReference type="Pfam" id="PF07853"/>
    </source>
</evidence>